<keyword evidence="2" id="KW-0813">Transport</keyword>
<feature type="transmembrane region" description="Helical" evidence="6">
    <location>
        <begin position="167"/>
        <end position="185"/>
    </location>
</feature>
<keyword evidence="5 6" id="KW-0472">Membrane</keyword>
<feature type="transmembrane region" description="Helical" evidence="6">
    <location>
        <begin position="122"/>
        <end position="146"/>
    </location>
</feature>
<dbReference type="EMBL" id="JBHSDT010000004">
    <property type="protein sequence ID" value="MFC4403514.1"/>
    <property type="molecule type" value="Genomic_DNA"/>
</dbReference>
<evidence type="ECO:0000313" key="9">
    <source>
        <dbReference type="Proteomes" id="UP001595882"/>
    </source>
</evidence>
<keyword evidence="9" id="KW-1185">Reference proteome</keyword>
<evidence type="ECO:0000256" key="1">
    <source>
        <dbReference type="ARBA" id="ARBA00004141"/>
    </source>
</evidence>
<feature type="transmembrane region" description="Helical" evidence="6">
    <location>
        <begin position="318"/>
        <end position="339"/>
    </location>
</feature>
<evidence type="ECO:0000256" key="4">
    <source>
        <dbReference type="ARBA" id="ARBA00022989"/>
    </source>
</evidence>
<dbReference type="Proteomes" id="UP001595882">
    <property type="component" value="Unassembled WGS sequence"/>
</dbReference>
<comment type="subcellular location">
    <subcellularLocation>
        <location evidence="1">Membrane</location>
        <topology evidence="1">Multi-pass membrane protein</topology>
    </subcellularLocation>
</comment>
<gene>
    <name evidence="8" type="ORF">ACFOY7_10525</name>
</gene>
<evidence type="ECO:0000256" key="7">
    <source>
        <dbReference type="SAM" id="SignalP"/>
    </source>
</evidence>
<evidence type="ECO:0000256" key="3">
    <source>
        <dbReference type="ARBA" id="ARBA00022692"/>
    </source>
</evidence>
<comment type="caution">
    <text evidence="8">The sequence shown here is derived from an EMBL/GenBank/DDBJ whole genome shotgun (WGS) entry which is preliminary data.</text>
</comment>
<reference evidence="9" key="1">
    <citation type="journal article" date="2019" name="Int. J. Syst. Evol. Microbiol.">
        <title>The Global Catalogue of Microorganisms (GCM) 10K type strain sequencing project: providing services to taxonomists for standard genome sequencing and annotation.</title>
        <authorList>
            <consortium name="The Broad Institute Genomics Platform"/>
            <consortium name="The Broad Institute Genome Sequencing Center for Infectious Disease"/>
            <person name="Wu L."/>
            <person name="Ma J."/>
        </authorList>
    </citation>
    <scope>NUCLEOTIDE SEQUENCE [LARGE SCALE GENOMIC DNA]</scope>
    <source>
        <strain evidence="9">CCUG 37865</strain>
    </source>
</reference>
<keyword evidence="3 6" id="KW-0812">Transmembrane</keyword>
<evidence type="ECO:0000313" key="8">
    <source>
        <dbReference type="EMBL" id="MFC4403514.1"/>
    </source>
</evidence>
<keyword evidence="4 6" id="KW-1133">Transmembrane helix</keyword>
<feature type="transmembrane region" description="Helical" evidence="6">
    <location>
        <begin position="43"/>
        <end position="59"/>
    </location>
</feature>
<feature type="transmembrane region" description="Helical" evidence="6">
    <location>
        <begin position="205"/>
        <end position="226"/>
    </location>
</feature>
<feature type="chain" id="PRO_5045220087" evidence="7">
    <location>
        <begin position="22"/>
        <end position="359"/>
    </location>
</feature>
<dbReference type="RefSeq" id="WP_390252004.1">
    <property type="nucleotide sequence ID" value="NZ_JBHSDT010000004.1"/>
</dbReference>
<feature type="signal peptide" evidence="7">
    <location>
        <begin position="1"/>
        <end position="21"/>
    </location>
</feature>
<evidence type="ECO:0000256" key="6">
    <source>
        <dbReference type="SAM" id="Phobius"/>
    </source>
</evidence>
<proteinExistence type="predicted"/>
<evidence type="ECO:0000256" key="2">
    <source>
        <dbReference type="ARBA" id="ARBA00022448"/>
    </source>
</evidence>
<dbReference type="PANTHER" id="PTHR11101">
    <property type="entry name" value="PHOSPHATE TRANSPORTER"/>
    <property type="match status" value="1"/>
</dbReference>
<dbReference type="Pfam" id="PF01384">
    <property type="entry name" value="PHO4"/>
    <property type="match status" value="1"/>
</dbReference>
<feature type="transmembrane region" description="Helical" evidence="6">
    <location>
        <begin position="80"/>
        <end position="102"/>
    </location>
</feature>
<dbReference type="InterPro" id="IPR001204">
    <property type="entry name" value="Phos_transporter"/>
</dbReference>
<accession>A0ABV8WX61</accession>
<organism evidence="8 9">
    <name type="scientific">Gracilibacillus xinjiangensis</name>
    <dbReference type="NCBI Taxonomy" id="1193282"/>
    <lineage>
        <taxon>Bacteria</taxon>
        <taxon>Bacillati</taxon>
        <taxon>Bacillota</taxon>
        <taxon>Bacilli</taxon>
        <taxon>Bacillales</taxon>
        <taxon>Bacillaceae</taxon>
        <taxon>Gracilibacillus</taxon>
    </lineage>
</organism>
<dbReference type="PANTHER" id="PTHR11101:SF80">
    <property type="entry name" value="PHOSPHATE TRANSPORTER"/>
    <property type="match status" value="1"/>
</dbReference>
<name>A0ABV8WX61_9BACI</name>
<evidence type="ECO:0000256" key="5">
    <source>
        <dbReference type="ARBA" id="ARBA00023136"/>
    </source>
</evidence>
<feature type="transmembrane region" description="Helical" evidence="6">
    <location>
        <begin position="238"/>
        <end position="258"/>
    </location>
</feature>
<protein>
    <submittedName>
        <fullName evidence="8">Anion permease</fullName>
    </submittedName>
</protein>
<keyword evidence="7" id="KW-0732">Signal</keyword>
<sequence length="359" mass="38593">MKMLVIIAILAACLFAFNIGASGSAASMGVAYGAKVIKNRKTALFLAGLGAIIGALWGGQHVTNTLGKGIISEEIIDVPIAAIILLVAGGTLLITNSIGIPLSTSEVTVGAIVGVGISFQQLYVTSIFHIVSLWLIIPFLAFMITFTFEKLRTKFHHKIKMKPSHKLLAVLLMFTGFFEAIAAGMNNVANALGPLVGADIMSMEVGLPLFAVIVAFGSFLFGGKVLETNAKKITSLSLANGVVISSTTGFLVIIASFLGIPIPMTQVTTTAIVGISATKSWKDVWKQKIVHQIAKVWITSPIISLVIAYSLTEMIVHQSFYTVVLLLLTIMITFVLLKYEVKADKKIKKQTRREWQANE</sequence>